<keyword evidence="3" id="KW-1185">Reference proteome</keyword>
<proteinExistence type="predicted"/>
<feature type="signal peptide" evidence="1">
    <location>
        <begin position="1"/>
        <end position="22"/>
    </location>
</feature>
<evidence type="ECO:0000313" key="3">
    <source>
        <dbReference type="Proteomes" id="UP001232750"/>
    </source>
</evidence>
<evidence type="ECO:0000256" key="1">
    <source>
        <dbReference type="SAM" id="SignalP"/>
    </source>
</evidence>
<name>A0ABT7DK06_9ACTN</name>
<dbReference type="SUPFAM" id="SSF63817">
    <property type="entry name" value="Sortase"/>
    <property type="match status" value="1"/>
</dbReference>
<dbReference type="Proteomes" id="UP001232750">
    <property type="component" value="Unassembled WGS sequence"/>
</dbReference>
<evidence type="ECO:0000313" key="2">
    <source>
        <dbReference type="EMBL" id="MDJ1649859.1"/>
    </source>
</evidence>
<feature type="chain" id="PRO_5046076646" evidence="1">
    <location>
        <begin position="23"/>
        <end position="244"/>
    </location>
</feature>
<accession>A0ABT7DK06</accession>
<comment type="caution">
    <text evidence="2">The sequence shown here is derived from an EMBL/GenBank/DDBJ whole genome shotgun (WGS) entry which is preliminary data.</text>
</comment>
<reference evidence="2 3" key="1">
    <citation type="submission" date="2023-05" db="EMBL/GenBank/DDBJ databases">
        <title>Gordonibacter KGMB12511T sp. nov., isolated from faeces of healthy Korean.</title>
        <authorList>
            <person name="Kim H.S."/>
            <person name="Kim J.-S."/>
            <person name="Suh M.K."/>
            <person name="Eom M.K."/>
            <person name="Do H.E."/>
            <person name="Lee J.-S."/>
        </authorList>
    </citation>
    <scope>NUCLEOTIDE SEQUENCE [LARGE SCALE GENOMIC DNA]</scope>
    <source>
        <strain evidence="2 3">KGMB12511</strain>
    </source>
</reference>
<dbReference type="InterPro" id="IPR023365">
    <property type="entry name" value="Sortase_dom-sf"/>
</dbReference>
<protein>
    <submittedName>
        <fullName evidence="2">Class B sortase</fullName>
    </submittedName>
</protein>
<dbReference type="InterPro" id="IPR009835">
    <property type="entry name" value="SrtB"/>
</dbReference>
<dbReference type="RefSeq" id="WP_283831206.1">
    <property type="nucleotide sequence ID" value="NZ_JASJEU010000007.1"/>
</dbReference>
<sequence>MAAVLAGAALCVPLALELAPLAAEVAPRAEAAARADAAVGEFAPAASAEGGAEPLADGVDWEGLLAENPDAVAWVRAPGTRVDYAVVQAPASDPQRYLAVDLYGEPSYRGCPYVGADCAAEGGLRSAFAIVYGHHLVDGSMFSDFAKYSDRAYAEAHREVWLLTPEGAERLRVVAANVVDARSEDLGVGLEGAELDAYMRRKLAESEVVLEEPERFERVVCFATCSYQTDHSRTLVYAVGEDGR</sequence>
<keyword evidence="1" id="KW-0732">Signal</keyword>
<dbReference type="Gene3D" id="2.40.260.10">
    <property type="entry name" value="Sortase"/>
    <property type="match status" value="1"/>
</dbReference>
<gene>
    <name evidence="2" type="ORF">QNJ86_03505</name>
</gene>
<organism evidence="2 3">
    <name type="scientific">Gordonibacter faecis</name>
    <dbReference type="NCBI Taxonomy" id="3047475"/>
    <lineage>
        <taxon>Bacteria</taxon>
        <taxon>Bacillati</taxon>
        <taxon>Actinomycetota</taxon>
        <taxon>Coriobacteriia</taxon>
        <taxon>Eggerthellales</taxon>
        <taxon>Eggerthellaceae</taxon>
        <taxon>Gordonibacter</taxon>
    </lineage>
</organism>
<dbReference type="EMBL" id="JASJEU010000007">
    <property type="protein sequence ID" value="MDJ1649859.1"/>
    <property type="molecule type" value="Genomic_DNA"/>
</dbReference>
<dbReference type="CDD" id="cd05826">
    <property type="entry name" value="Sortase_B"/>
    <property type="match status" value="1"/>
</dbReference>